<dbReference type="SUPFAM" id="SSF140453">
    <property type="entry name" value="EsxAB dimer-like"/>
    <property type="match status" value="1"/>
</dbReference>
<name>A0A2A9FFN8_9PSEU</name>
<reference evidence="1 2" key="1">
    <citation type="submission" date="2017-10" db="EMBL/GenBank/DDBJ databases">
        <title>Sequencing the genomes of 1000 actinobacteria strains.</title>
        <authorList>
            <person name="Klenk H.-P."/>
        </authorList>
    </citation>
    <scope>NUCLEOTIDE SEQUENCE [LARGE SCALE GENOMIC DNA]</scope>
    <source>
        <strain evidence="1 2">DSM 46092</strain>
    </source>
</reference>
<keyword evidence="2" id="KW-1185">Reference proteome</keyword>
<dbReference type="Proteomes" id="UP000243542">
    <property type="component" value="Unassembled WGS sequence"/>
</dbReference>
<protein>
    <submittedName>
        <fullName evidence="1">Uncharacterized protein YukE</fullName>
    </submittedName>
</protein>
<dbReference type="AlphaFoldDB" id="A0A2A9FFN8"/>
<evidence type="ECO:0000313" key="2">
    <source>
        <dbReference type="Proteomes" id="UP000243542"/>
    </source>
</evidence>
<gene>
    <name evidence="1" type="ORF">ATK36_4533</name>
</gene>
<proteinExistence type="predicted"/>
<dbReference type="Gene3D" id="1.10.287.1060">
    <property type="entry name" value="ESAT-6-like"/>
    <property type="match status" value="1"/>
</dbReference>
<organism evidence="1 2">
    <name type="scientific">Amycolatopsis sulphurea</name>
    <dbReference type="NCBI Taxonomy" id="76022"/>
    <lineage>
        <taxon>Bacteria</taxon>
        <taxon>Bacillati</taxon>
        <taxon>Actinomycetota</taxon>
        <taxon>Actinomycetes</taxon>
        <taxon>Pseudonocardiales</taxon>
        <taxon>Pseudonocardiaceae</taxon>
        <taxon>Amycolatopsis</taxon>
    </lineage>
</organism>
<sequence>MSDELSDFRRADEILTRMGETTRGIRALLTELESAVEGELGGWPPEVVARYRAARRDWDGAVRRMPECLDRARQAVWEIADEDADRGH</sequence>
<dbReference type="InterPro" id="IPR036689">
    <property type="entry name" value="ESAT-6-like_sf"/>
</dbReference>
<dbReference type="RefSeq" id="WP_098515098.1">
    <property type="nucleotide sequence ID" value="NZ_JBIAKZ010000018.1"/>
</dbReference>
<dbReference type="EMBL" id="PDJK01000002">
    <property type="protein sequence ID" value="PFG49382.1"/>
    <property type="molecule type" value="Genomic_DNA"/>
</dbReference>
<evidence type="ECO:0000313" key="1">
    <source>
        <dbReference type="EMBL" id="PFG49382.1"/>
    </source>
</evidence>
<comment type="caution">
    <text evidence="1">The sequence shown here is derived from an EMBL/GenBank/DDBJ whole genome shotgun (WGS) entry which is preliminary data.</text>
</comment>
<accession>A0A2A9FFN8</accession>